<protein>
    <submittedName>
        <fullName evidence="2">Uncharacterized protein</fullName>
    </submittedName>
</protein>
<keyword evidence="3" id="KW-1185">Reference proteome</keyword>
<accession>A0ABS9M9T8</accession>
<dbReference type="PROSITE" id="PS51257">
    <property type="entry name" value="PROKAR_LIPOPROTEIN"/>
    <property type="match status" value="1"/>
</dbReference>
<reference evidence="2 3" key="1">
    <citation type="submission" date="2022-01" db="EMBL/GenBank/DDBJ databases">
        <title>Collection of gut derived symbiotic bacterial strains cultured from healthy donors.</title>
        <authorList>
            <person name="Lin H."/>
            <person name="Kohout C."/>
            <person name="Waligurski E."/>
            <person name="Pamer E.G."/>
        </authorList>
    </citation>
    <scope>NUCLEOTIDE SEQUENCE [LARGE SCALE GENOMIC DNA]</scope>
    <source>
        <strain evidence="2 3">DFI.3.7</strain>
    </source>
</reference>
<keyword evidence="1" id="KW-1133">Transmembrane helix</keyword>
<dbReference type="Proteomes" id="UP001200313">
    <property type="component" value="Unassembled WGS sequence"/>
</dbReference>
<gene>
    <name evidence="2" type="ORF">L0P79_10750</name>
</gene>
<feature type="transmembrane region" description="Helical" evidence="1">
    <location>
        <begin position="6"/>
        <end position="28"/>
    </location>
</feature>
<evidence type="ECO:0000313" key="3">
    <source>
        <dbReference type="Proteomes" id="UP001200313"/>
    </source>
</evidence>
<keyword evidence="1" id="KW-0472">Membrane</keyword>
<keyword evidence="1" id="KW-0812">Transmembrane</keyword>
<sequence length="129" mass="13979">MHIFQKILVLAFAVVVFSCAAACAFAVLRKPVMAFLRELSGLLVAHRQQMSDIREKERASKGKAVTELAKALSNTVIKTKLNGAFPELAGLINSATGPQPSQRNRLPKLMLELLVAALVTLLKLISKAL</sequence>
<name>A0ABS9M9T8_9FIRM</name>
<evidence type="ECO:0000256" key="1">
    <source>
        <dbReference type="SAM" id="Phobius"/>
    </source>
</evidence>
<comment type="caution">
    <text evidence="2">The sequence shown here is derived from an EMBL/GenBank/DDBJ whole genome shotgun (WGS) entry which is preliminary data.</text>
</comment>
<organism evidence="2 3">
    <name type="scientific">Intestinimonas massiliensis</name>
    <name type="common">ex Afouda et al. 2020</name>
    <dbReference type="NCBI Taxonomy" id="1673721"/>
    <lineage>
        <taxon>Bacteria</taxon>
        <taxon>Bacillati</taxon>
        <taxon>Bacillota</taxon>
        <taxon>Clostridia</taxon>
        <taxon>Eubacteriales</taxon>
        <taxon>Intestinimonas</taxon>
    </lineage>
</organism>
<dbReference type="RefSeq" id="WP_177695229.1">
    <property type="nucleotide sequence ID" value="NZ_JAKNJB010000017.1"/>
</dbReference>
<proteinExistence type="predicted"/>
<dbReference type="EMBL" id="JAKNJB010000017">
    <property type="protein sequence ID" value="MCG4527555.1"/>
    <property type="molecule type" value="Genomic_DNA"/>
</dbReference>
<evidence type="ECO:0000313" key="2">
    <source>
        <dbReference type="EMBL" id="MCG4527555.1"/>
    </source>
</evidence>